<proteinExistence type="predicted"/>
<evidence type="ECO:0000259" key="2">
    <source>
        <dbReference type="Pfam" id="PF25757"/>
    </source>
</evidence>
<evidence type="ECO:0000259" key="1">
    <source>
        <dbReference type="Pfam" id="PF24573"/>
    </source>
</evidence>
<dbReference type="AlphaFoldDB" id="A0A0H5QVQ8"/>
<dbReference type="InterPro" id="IPR011989">
    <property type="entry name" value="ARM-like"/>
</dbReference>
<reference evidence="3" key="1">
    <citation type="submission" date="2015-04" db="EMBL/GenBank/DDBJ databases">
        <title>The genome sequence of the plant pathogenic Rhizarian Plasmodiophora brassicae reveals insights in its biotrophic life cycle and the origin of chitin synthesis.</title>
        <authorList>
            <person name="Schwelm A."/>
            <person name="Fogelqvist J."/>
            <person name="Knaust A."/>
            <person name="Julke S."/>
            <person name="Lilja T."/>
            <person name="Dhandapani V."/>
            <person name="Bonilla-Rosso G."/>
            <person name="Karlsson M."/>
            <person name="Shevchenko A."/>
            <person name="Choi S.R."/>
            <person name="Kim H.G."/>
            <person name="Park J.Y."/>
            <person name="Lim Y.P."/>
            <person name="Ludwig-Muller J."/>
            <person name="Dixelius C."/>
        </authorList>
    </citation>
    <scope>NUCLEOTIDE SEQUENCE</scope>
    <source>
        <tissue evidence="3">Potato root galls</tissue>
    </source>
</reference>
<organism evidence="3">
    <name type="scientific">Spongospora subterranea</name>
    <dbReference type="NCBI Taxonomy" id="70186"/>
    <lineage>
        <taxon>Eukaryota</taxon>
        <taxon>Sar</taxon>
        <taxon>Rhizaria</taxon>
        <taxon>Endomyxa</taxon>
        <taxon>Phytomyxea</taxon>
        <taxon>Plasmodiophorida</taxon>
        <taxon>Plasmodiophoridae</taxon>
        <taxon>Spongospora</taxon>
    </lineage>
</organism>
<dbReference type="Gene3D" id="1.25.10.10">
    <property type="entry name" value="Leucine-rich Repeat Variant"/>
    <property type="match status" value="2"/>
</dbReference>
<protein>
    <recommendedName>
        <fullName evidence="4">Condensin complex subunit 1 C-terminal domain-containing protein</fullName>
    </recommendedName>
</protein>
<feature type="domain" description="Dynein axonemal assembly factor 5 TPR repeats" evidence="2">
    <location>
        <begin position="23"/>
        <end position="265"/>
    </location>
</feature>
<dbReference type="InterPro" id="IPR056497">
    <property type="entry name" value="HEAT_DAAF5"/>
</dbReference>
<dbReference type="EMBL" id="HACM01005365">
    <property type="protein sequence ID" value="CRZ05807.1"/>
    <property type="molecule type" value="Transcribed_RNA"/>
</dbReference>
<dbReference type="PANTHER" id="PTHR16216:SF2">
    <property type="entry name" value="DYNEIN AXONEMAL ASSEMBLY FACTOR 5"/>
    <property type="match status" value="1"/>
</dbReference>
<evidence type="ECO:0000313" key="3">
    <source>
        <dbReference type="EMBL" id="CRZ05807.1"/>
    </source>
</evidence>
<dbReference type="SUPFAM" id="SSF48371">
    <property type="entry name" value="ARM repeat"/>
    <property type="match status" value="1"/>
</dbReference>
<evidence type="ECO:0008006" key="4">
    <source>
        <dbReference type="Google" id="ProtNLM"/>
    </source>
</evidence>
<dbReference type="Pfam" id="PF24573">
    <property type="entry name" value="HEAT_DAAF5"/>
    <property type="match status" value="1"/>
</dbReference>
<dbReference type="InterPro" id="IPR052623">
    <property type="entry name" value="DAAF5"/>
</dbReference>
<feature type="domain" description="Dynein axonemal assembly factor 5 HEAT-repeat" evidence="1">
    <location>
        <begin position="325"/>
        <end position="507"/>
    </location>
</feature>
<dbReference type="Pfam" id="PF25757">
    <property type="entry name" value="TPR_DNAAF5"/>
    <property type="match status" value="1"/>
</dbReference>
<accession>A0A0H5QVQ8</accession>
<dbReference type="InterPro" id="IPR016024">
    <property type="entry name" value="ARM-type_fold"/>
</dbReference>
<dbReference type="InterPro" id="IPR057978">
    <property type="entry name" value="TPR_DAAF5"/>
</dbReference>
<name>A0A0H5QVQ8_9EUKA</name>
<dbReference type="PANTHER" id="PTHR16216">
    <property type="entry name" value="DYNEIN ASSEMBLY FACTOR 5, AXONEMAL"/>
    <property type="match status" value="1"/>
</dbReference>
<sequence>MLPVDEITHLIQHDVNCLSQGGADKMQRRQAILRLRSKLTELRVVPRSNNDDGEARDTLITNVLLDPLTSGLQDQSESCRSSSLALLKELIPADCQAIAKLFSKLVLLCHERLTSSTGGEPSEELRLSLIQLLSDVVTSADLSVQIKSHEEVLLKLIGRVLLDQYPDLKSGICAFIQQLATSSAHLDFKTVVPSVLINLKHQRHKVRFDSLVAIGAIIQSCNGESGSRTLPNWVVEDVFPALMPITVDRSQGVRNAVFDHVFTILSTFCIAKGPTLWSLLMMILAGMSDPSAETSSHCLARFAEFTPCFVAASSNSNQQSGPELLCDNLEGLLSSQLLPMLTAWTSSMRLQASRILQTVIVQSSSEITSFVDKVIRCLICAANDDDPANIQSLGECAYLLGSHAQPDPLFQVLYSELSQAVSQCLKHQCSQTVMLIRHVLRGIAEKQRDFDHRFLSKLLSLAADFAANEMQLESPYLSFLETCLTSIPLACVQTQLDFFLALLQVWTVGESIFAENVANHLARISGLSSTSELFSRHFSAGLQQINGEINKNLSDSSLRNLSCLVFHAAPYLTADHIRELIPLLSTIVHATSEDDESQSESNAKHRIIVMDCIKRVIQSTPNIELFLDSVIAVLVSPNIVWRPGRNAAMLRIRAIGCLLASTDRSNLIESCSSTTINGFFPQLVSSLDDYELDIRLLCSRLIRSFLQNQNLHFTLPPNLPSDLLARLDDNNDQVRVDTCKSLAALFSCDQFVKDSATFTSVCSTAFIHLDDPNREIQVAVYSLLKHLQSVDQYAVFRDEIDRFRKRAAPSCTYFNDLLDDPRQT</sequence>